<keyword evidence="2" id="KW-0808">Transferase</keyword>
<dbReference type="Pfam" id="PF07804">
    <property type="entry name" value="HipA_C"/>
    <property type="match status" value="1"/>
</dbReference>
<dbReference type="OrthoDB" id="9805913at2"/>
<dbReference type="RefSeq" id="WP_073077071.1">
    <property type="nucleotide sequence ID" value="NZ_FRBL01000001.1"/>
</dbReference>
<evidence type="ECO:0000313" key="6">
    <source>
        <dbReference type="Proteomes" id="UP000184420"/>
    </source>
</evidence>
<evidence type="ECO:0000313" key="5">
    <source>
        <dbReference type="EMBL" id="SHK79411.1"/>
    </source>
</evidence>
<reference evidence="5 6" key="1">
    <citation type="submission" date="2016-11" db="EMBL/GenBank/DDBJ databases">
        <authorList>
            <person name="Jaros S."/>
            <person name="Januszkiewicz K."/>
            <person name="Wedrychowicz H."/>
        </authorList>
    </citation>
    <scope>NUCLEOTIDE SEQUENCE [LARGE SCALE GENOMIC DNA]</scope>
    <source>
        <strain evidence="5 6">DSM 27406</strain>
    </source>
</reference>
<evidence type="ECO:0000259" key="4">
    <source>
        <dbReference type="Pfam" id="PF07804"/>
    </source>
</evidence>
<dbReference type="STRING" id="1419482.SAMN05444266_101163"/>
<evidence type="ECO:0000256" key="1">
    <source>
        <dbReference type="ARBA" id="ARBA00010164"/>
    </source>
</evidence>
<protein>
    <submittedName>
        <fullName evidence="5">Serine/threonine-protein kinase HipA</fullName>
    </submittedName>
</protein>
<dbReference type="InterPro" id="IPR052028">
    <property type="entry name" value="HipA_Ser/Thr_kinase"/>
</dbReference>
<dbReference type="Gene3D" id="1.10.1070.20">
    <property type="match status" value="1"/>
</dbReference>
<dbReference type="EMBL" id="FRBL01000001">
    <property type="protein sequence ID" value="SHK79411.1"/>
    <property type="molecule type" value="Genomic_DNA"/>
</dbReference>
<sequence>MNNKCLYCYKPLLSGEKDYHSHCSRKFFGTEVPPLLPYSIEDITALANQIVLKGETVPGVQPKLSLEVVKEAVNNQVENRLTIIGVLGGHYIFKPPSVSYSQMPENEHLTMLMAKEIFKLDTADSTLVRLQSGELGYLTKRMDRTLRGEKLHMLDMFQVLDAYDKYVGSMEKIGKAIKEYTDSPLLNLAEYFQLVLFCFLTGNNDMHLKNFSFLSKEKSLWELAPAYDLLNATIVNPEDTEELALTLNAKKRRIKRKDFMVFGQNLGLTERQIESRFSAFAKYIPAAFSFINESFLSHQNKKLYQALLAQRWAILSS</sequence>
<keyword evidence="3 5" id="KW-0418">Kinase</keyword>
<gene>
    <name evidence="5" type="ORF">SAMN05444266_101163</name>
</gene>
<evidence type="ECO:0000256" key="3">
    <source>
        <dbReference type="ARBA" id="ARBA00022777"/>
    </source>
</evidence>
<dbReference type="PANTHER" id="PTHR37419:SF6">
    <property type="entry name" value="KINASE HI_0665-RELATED"/>
    <property type="match status" value="1"/>
</dbReference>
<name>A0A1M6VDF0_9BACT</name>
<feature type="domain" description="HipA-like C-terminal" evidence="4">
    <location>
        <begin position="57"/>
        <end position="286"/>
    </location>
</feature>
<dbReference type="GO" id="GO:0004674">
    <property type="term" value="F:protein serine/threonine kinase activity"/>
    <property type="evidence" value="ECO:0007669"/>
    <property type="project" value="TreeGrafter"/>
</dbReference>
<evidence type="ECO:0000256" key="2">
    <source>
        <dbReference type="ARBA" id="ARBA00022679"/>
    </source>
</evidence>
<dbReference type="PANTHER" id="PTHR37419">
    <property type="entry name" value="SERINE/THREONINE-PROTEIN KINASE TOXIN HIPA"/>
    <property type="match status" value="1"/>
</dbReference>
<dbReference type="AlphaFoldDB" id="A0A1M6VDF0"/>
<organism evidence="5 6">
    <name type="scientific">Chitinophaga jiangningensis</name>
    <dbReference type="NCBI Taxonomy" id="1419482"/>
    <lineage>
        <taxon>Bacteria</taxon>
        <taxon>Pseudomonadati</taxon>
        <taxon>Bacteroidota</taxon>
        <taxon>Chitinophagia</taxon>
        <taxon>Chitinophagales</taxon>
        <taxon>Chitinophagaceae</taxon>
        <taxon>Chitinophaga</taxon>
    </lineage>
</organism>
<keyword evidence="6" id="KW-1185">Reference proteome</keyword>
<accession>A0A1M6VDF0</accession>
<dbReference type="Proteomes" id="UP000184420">
    <property type="component" value="Unassembled WGS sequence"/>
</dbReference>
<dbReference type="InterPro" id="IPR012893">
    <property type="entry name" value="HipA-like_C"/>
</dbReference>
<comment type="similarity">
    <text evidence="1">Belongs to the HipA Ser/Thr kinase family.</text>
</comment>
<proteinExistence type="inferred from homology"/>
<dbReference type="GO" id="GO:0005829">
    <property type="term" value="C:cytosol"/>
    <property type="evidence" value="ECO:0007669"/>
    <property type="project" value="TreeGrafter"/>
</dbReference>